<dbReference type="EMBL" id="JAESIY010000006">
    <property type="protein sequence ID" value="MBL3657019.1"/>
    <property type="molecule type" value="Genomic_DNA"/>
</dbReference>
<dbReference type="PROSITE" id="PS01096">
    <property type="entry name" value="PPIC_PPIASE_1"/>
    <property type="match status" value="1"/>
</dbReference>
<dbReference type="Pfam" id="PF13623">
    <property type="entry name" value="SurA_N_2"/>
    <property type="match status" value="1"/>
</dbReference>
<dbReference type="InterPro" id="IPR023058">
    <property type="entry name" value="PPIase_PpiC_CS"/>
</dbReference>
<keyword evidence="6" id="KW-0472">Membrane</keyword>
<accession>A0A937F9Z8</accession>
<dbReference type="SUPFAM" id="SSF54534">
    <property type="entry name" value="FKBP-like"/>
    <property type="match status" value="1"/>
</dbReference>
<dbReference type="AlphaFoldDB" id="A0A937F9Z8"/>
<evidence type="ECO:0000256" key="2">
    <source>
        <dbReference type="ARBA" id="ARBA00022475"/>
    </source>
</evidence>
<sequence>MALINTLRNKMGKVVVGLISFAILAFILADFASNQSGLFGNDNKIGEIAGENVDLKEFQSLAQQREAEYSIQYNRQPSERDRPLLRNQAWQLLINKYAFQKQYDEVGTEVTSDEVWDMIQGKNQDPNVANFFTNPETGEFDRQLFLNFYQNIDQQPVMYQNYWAILKQNLRPGRERVKFENLIIKTNYITDAEAEMEYHAQNDVAEIKYLYVPYYAISDSIVNVSDGDLQEYYSKNKEKYKSEHTRSLKYVTFPIVPSAEDSAFVKEDMQKLKEEFKTSKNDSLFAGTSTDGDTFFGPYHSGVLPKELQANEGNLNIGDVKGPYLTNDGYVLYKISDVYQDTVSYAKASHILIKGDTDEAKQKAQDLLNELKGGANFATLARENSEDGSASRGGDLGWFESGKMVPEFEKAVFSANGPGLVNNLVKTKYGYHIIKVDEAKTNQAYKIARIDRSIIASDDTRNTAFSKADIFANEATDLSSFEATAQEKGIRVTPANQLAPNDSRLGVLGEAREVVQWLFRDASKGDVSKVFELDNDYVVAVMTDETEEGYKDIADVKTEITAEVKKQKKGDQIIQKLSGLSGSLDEKASAFGEDANVYSTSNLKLSSNSIPNVGFDPMAVGEAFSLDNGATSDPLKVENGVLIINMQNKTIAPEIADYSSYKTQIEQRNQSRTAFNIGEAIKDDADIEDYRYKFY</sequence>
<keyword evidence="4" id="KW-0812">Transmembrane</keyword>
<dbReference type="PANTHER" id="PTHR47529">
    <property type="entry name" value="PEPTIDYL-PROLYL CIS-TRANS ISOMERASE D"/>
    <property type="match status" value="1"/>
</dbReference>
<dbReference type="PANTHER" id="PTHR47529:SF1">
    <property type="entry name" value="PERIPLASMIC CHAPERONE PPID"/>
    <property type="match status" value="1"/>
</dbReference>
<name>A0A937F9Z8_9BACT</name>
<comment type="subcellular location">
    <subcellularLocation>
        <location evidence="1">Cell inner membrane</location>
        <topology evidence="1">Single-pass type II membrane protein</topology>
        <orientation evidence="1">Periplasmic side</orientation>
    </subcellularLocation>
</comment>
<evidence type="ECO:0000256" key="11">
    <source>
        <dbReference type="PROSITE-ProRule" id="PRU00278"/>
    </source>
</evidence>
<keyword evidence="14" id="KW-1185">Reference proteome</keyword>
<evidence type="ECO:0000256" key="3">
    <source>
        <dbReference type="ARBA" id="ARBA00022519"/>
    </source>
</evidence>
<keyword evidence="11" id="KW-0697">Rotamase</keyword>
<reference evidence="13" key="1">
    <citation type="submission" date="2021-01" db="EMBL/GenBank/DDBJ databases">
        <title>Fulvivirga kasyanovii gen. nov., sp nov., a novel member of the phylum Bacteroidetes isolated from seawater in a mussel farm.</title>
        <authorList>
            <person name="Zhao L.-H."/>
            <person name="Wang Z.-J."/>
        </authorList>
    </citation>
    <scope>NUCLEOTIDE SEQUENCE</scope>
    <source>
        <strain evidence="13">2943</strain>
    </source>
</reference>
<dbReference type="Proteomes" id="UP000659388">
    <property type="component" value="Unassembled WGS sequence"/>
</dbReference>
<dbReference type="InterPro" id="IPR046357">
    <property type="entry name" value="PPIase_dom_sf"/>
</dbReference>
<evidence type="ECO:0000313" key="14">
    <source>
        <dbReference type="Proteomes" id="UP000659388"/>
    </source>
</evidence>
<evidence type="ECO:0000256" key="9">
    <source>
        <dbReference type="ARBA" id="ARBA00040743"/>
    </source>
</evidence>
<dbReference type="GO" id="GO:0003755">
    <property type="term" value="F:peptidyl-prolyl cis-trans isomerase activity"/>
    <property type="evidence" value="ECO:0007669"/>
    <property type="project" value="UniProtKB-KW"/>
</dbReference>
<dbReference type="InterPro" id="IPR000297">
    <property type="entry name" value="PPIase_PpiC"/>
</dbReference>
<gene>
    <name evidence="13" type="ORF">JL102_12805</name>
</gene>
<dbReference type="InterPro" id="IPR027304">
    <property type="entry name" value="Trigger_fact/SurA_dom_sf"/>
</dbReference>
<dbReference type="Gene3D" id="3.10.50.40">
    <property type="match status" value="1"/>
</dbReference>
<evidence type="ECO:0000256" key="1">
    <source>
        <dbReference type="ARBA" id="ARBA00004382"/>
    </source>
</evidence>
<evidence type="ECO:0000256" key="7">
    <source>
        <dbReference type="ARBA" id="ARBA00023186"/>
    </source>
</evidence>
<protein>
    <recommendedName>
        <fullName evidence="9">Periplasmic chaperone PpiD</fullName>
    </recommendedName>
    <alternativeName>
        <fullName evidence="10">Periplasmic folding chaperone</fullName>
    </alternativeName>
</protein>
<keyword evidence="3" id="KW-0997">Cell inner membrane</keyword>
<keyword evidence="7" id="KW-0143">Chaperone</keyword>
<evidence type="ECO:0000256" key="5">
    <source>
        <dbReference type="ARBA" id="ARBA00022989"/>
    </source>
</evidence>
<dbReference type="InterPro" id="IPR052029">
    <property type="entry name" value="PpiD_chaperone"/>
</dbReference>
<evidence type="ECO:0000259" key="12">
    <source>
        <dbReference type="PROSITE" id="PS50198"/>
    </source>
</evidence>
<organism evidence="13 14">
    <name type="scientific">Fulvivirga sediminis</name>
    <dbReference type="NCBI Taxonomy" id="2803949"/>
    <lineage>
        <taxon>Bacteria</taxon>
        <taxon>Pseudomonadati</taxon>
        <taxon>Bacteroidota</taxon>
        <taxon>Cytophagia</taxon>
        <taxon>Cytophagales</taxon>
        <taxon>Fulvivirgaceae</taxon>
        <taxon>Fulvivirga</taxon>
    </lineage>
</organism>
<proteinExistence type="inferred from homology"/>
<feature type="domain" description="PpiC" evidence="12">
    <location>
        <begin position="343"/>
        <end position="438"/>
    </location>
</feature>
<comment type="caution">
    <text evidence="13">The sequence shown here is derived from an EMBL/GenBank/DDBJ whole genome shotgun (WGS) entry which is preliminary data.</text>
</comment>
<comment type="similarity">
    <text evidence="8">Belongs to the PpiD chaperone family.</text>
</comment>
<dbReference type="Pfam" id="PF13616">
    <property type="entry name" value="Rotamase_3"/>
    <property type="match status" value="1"/>
</dbReference>
<evidence type="ECO:0000313" key="13">
    <source>
        <dbReference type="EMBL" id="MBL3657019.1"/>
    </source>
</evidence>
<dbReference type="GO" id="GO:0005886">
    <property type="term" value="C:plasma membrane"/>
    <property type="evidence" value="ECO:0007669"/>
    <property type="project" value="UniProtKB-SubCell"/>
</dbReference>
<keyword evidence="2" id="KW-1003">Cell membrane</keyword>
<evidence type="ECO:0000256" key="4">
    <source>
        <dbReference type="ARBA" id="ARBA00022692"/>
    </source>
</evidence>
<evidence type="ECO:0000256" key="8">
    <source>
        <dbReference type="ARBA" id="ARBA00038408"/>
    </source>
</evidence>
<keyword evidence="11 13" id="KW-0413">Isomerase</keyword>
<evidence type="ECO:0000256" key="10">
    <source>
        <dbReference type="ARBA" id="ARBA00042775"/>
    </source>
</evidence>
<dbReference type="RefSeq" id="WP_202244813.1">
    <property type="nucleotide sequence ID" value="NZ_JAESIY010000006.1"/>
</dbReference>
<evidence type="ECO:0000256" key="6">
    <source>
        <dbReference type="ARBA" id="ARBA00023136"/>
    </source>
</evidence>
<keyword evidence="5" id="KW-1133">Transmembrane helix</keyword>
<dbReference type="PROSITE" id="PS50198">
    <property type="entry name" value="PPIC_PPIASE_2"/>
    <property type="match status" value="1"/>
</dbReference>
<dbReference type="SUPFAM" id="SSF109998">
    <property type="entry name" value="Triger factor/SurA peptide-binding domain-like"/>
    <property type="match status" value="1"/>
</dbReference>